<proteinExistence type="predicted"/>
<evidence type="ECO:0000256" key="7">
    <source>
        <dbReference type="SAM" id="Phobius"/>
    </source>
</evidence>
<dbReference type="GO" id="GO:0140359">
    <property type="term" value="F:ABC-type transporter activity"/>
    <property type="evidence" value="ECO:0007669"/>
    <property type="project" value="InterPro"/>
</dbReference>
<evidence type="ECO:0000256" key="2">
    <source>
        <dbReference type="ARBA" id="ARBA00022448"/>
    </source>
</evidence>
<evidence type="ECO:0000256" key="5">
    <source>
        <dbReference type="ARBA" id="ARBA00022989"/>
    </source>
</evidence>
<reference evidence="10" key="1">
    <citation type="submission" date="2006-10" db="EMBL/GenBank/DDBJ databases">
        <authorList>
            <person name="Amadeo P."/>
            <person name="Zhao Q."/>
            <person name="Wortman J."/>
            <person name="Fraser-Liggett C."/>
            <person name="Carlton J."/>
        </authorList>
    </citation>
    <scope>NUCLEOTIDE SEQUENCE</scope>
    <source>
        <strain evidence="10">G3</strain>
    </source>
</reference>
<dbReference type="InterPro" id="IPR003439">
    <property type="entry name" value="ABC_transporter-like_ATP-bd"/>
</dbReference>
<feature type="transmembrane region" description="Helical" evidence="7">
    <location>
        <begin position="148"/>
        <end position="175"/>
    </location>
</feature>
<keyword evidence="4" id="KW-0677">Repeat</keyword>
<dbReference type="FunFam" id="3.40.50.300:FF:005035">
    <property type="entry name" value="ABC transporter family protein"/>
    <property type="match status" value="1"/>
</dbReference>
<evidence type="ECO:0000256" key="6">
    <source>
        <dbReference type="ARBA" id="ARBA00023136"/>
    </source>
</evidence>
<dbReference type="VEuPathDB" id="TrichDB:TVAG_440500"/>
<keyword evidence="11" id="KW-1185">Reference proteome</keyword>
<evidence type="ECO:0000256" key="3">
    <source>
        <dbReference type="ARBA" id="ARBA00022692"/>
    </source>
</evidence>
<evidence type="ECO:0000313" key="10">
    <source>
        <dbReference type="EMBL" id="EAX98032.1"/>
    </source>
</evidence>
<protein>
    <submittedName>
        <fullName evidence="10">ABC transporter family protein</fullName>
    </submittedName>
</protein>
<feature type="transmembrane region" description="Helical" evidence="7">
    <location>
        <begin position="81"/>
        <end position="103"/>
    </location>
</feature>
<evidence type="ECO:0000313" key="11">
    <source>
        <dbReference type="Proteomes" id="UP000001542"/>
    </source>
</evidence>
<keyword evidence="5 7" id="KW-1133">Transmembrane helix</keyword>
<sequence>MAVLAFNSTGQAIKGLNYVLNQNISNYIDSMSGLDDQTKAAMKQYIQFKPNGDPSKGFNPPNIRTTKMQRPKVTNQMPIDMVVSLFASIPIVIASLPDLSLILNDKESHMMTFIYMMGASETSYWIVNIVSTFLMCFIPYLVIDLLFAFWLCMAGTDFTLLFVLSLIFILAYTQFQNFFSTFFNKAAGARILTIIFLILCMFFSYLNSVYTLTSPTAVKHIFSLIPFVSWQLSIAVMYEEVRLNRPAIQWKDVSSEKYKYPIYYSFMWLSIDFVLWGLLFLFFNAVLDRGFGNQPIKLKNLFRKNRKVSSEKTELQDLEKDQIILAENVVKRYPKSDVNAIDDISFSVSKGEIIVMIGPNRAGKSSILNVLSGSIPLTQGKVHLEGNDNTKVNKNLGIVFQDNVIYRHLSIREHLEIFGRRRGLDKQTLQDSIDFFCDNLQLKEMLPNRAGDLSGGQKRKLCIAMSLLGNPPNYNDG</sequence>
<dbReference type="GO" id="GO:0006869">
    <property type="term" value="P:lipid transport"/>
    <property type="evidence" value="ECO:0000318"/>
    <property type="project" value="GO_Central"/>
</dbReference>
<gene>
    <name evidence="10" type="ORF">TVAG_275420</name>
</gene>
<evidence type="ECO:0000256" key="4">
    <source>
        <dbReference type="ARBA" id="ARBA00022737"/>
    </source>
</evidence>
<dbReference type="SUPFAM" id="SSF52540">
    <property type="entry name" value="P-loop containing nucleoside triphosphate hydrolases"/>
    <property type="match status" value="1"/>
</dbReference>
<keyword evidence="6 7" id="KW-0472">Membrane</keyword>
<dbReference type="Proteomes" id="UP000001542">
    <property type="component" value="Unassembled WGS sequence"/>
</dbReference>
<dbReference type="InParanoid" id="A2FAP6"/>
<evidence type="ECO:0000259" key="8">
    <source>
        <dbReference type="Pfam" id="PF00005"/>
    </source>
</evidence>
<dbReference type="AlphaFoldDB" id="A2FAP6"/>
<feature type="transmembrane region" description="Helical" evidence="7">
    <location>
        <begin position="124"/>
        <end position="142"/>
    </location>
</feature>
<dbReference type="STRING" id="5722.A2FAP6"/>
<dbReference type="InterPro" id="IPR027417">
    <property type="entry name" value="P-loop_NTPase"/>
</dbReference>
<dbReference type="EMBL" id="DS113691">
    <property type="protein sequence ID" value="EAX98032.1"/>
    <property type="molecule type" value="Genomic_DNA"/>
</dbReference>
<comment type="subcellular location">
    <subcellularLocation>
        <location evidence="1">Membrane</location>
        <topology evidence="1">Multi-pass membrane protein</topology>
    </subcellularLocation>
</comment>
<dbReference type="InterPro" id="IPR026082">
    <property type="entry name" value="ABCA"/>
</dbReference>
<dbReference type="GO" id="GO:0016887">
    <property type="term" value="F:ATP hydrolysis activity"/>
    <property type="evidence" value="ECO:0007669"/>
    <property type="project" value="InterPro"/>
</dbReference>
<name>A2FAP6_TRIV3</name>
<dbReference type="PANTHER" id="PTHR19229">
    <property type="entry name" value="ATP-BINDING CASSETTE TRANSPORTER SUBFAMILY A ABCA"/>
    <property type="match status" value="1"/>
</dbReference>
<feature type="transmembrane region" description="Helical" evidence="7">
    <location>
        <begin position="187"/>
        <end position="206"/>
    </location>
</feature>
<dbReference type="eggNOG" id="KOG0059">
    <property type="taxonomic scope" value="Eukaryota"/>
</dbReference>
<evidence type="ECO:0000256" key="1">
    <source>
        <dbReference type="ARBA" id="ARBA00004141"/>
    </source>
</evidence>
<feature type="domain" description="ABC transporter" evidence="8">
    <location>
        <begin position="342"/>
        <end position="472"/>
    </location>
</feature>
<feature type="transmembrane region" description="Helical" evidence="7">
    <location>
        <begin position="262"/>
        <end position="287"/>
    </location>
</feature>
<accession>A2FAP6</accession>
<dbReference type="OrthoDB" id="6500128at2759"/>
<dbReference type="Pfam" id="PF00005">
    <property type="entry name" value="ABC_tran"/>
    <property type="match status" value="1"/>
</dbReference>
<dbReference type="VEuPathDB" id="TrichDB:TVAGG3_0310660"/>
<dbReference type="GO" id="GO:0042626">
    <property type="term" value="F:ATPase-coupled transmembrane transporter activity"/>
    <property type="evidence" value="ECO:0000318"/>
    <property type="project" value="GO_Central"/>
</dbReference>
<dbReference type="PANTHER" id="PTHR19229:SF36">
    <property type="entry name" value="ATP-BINDING CASSETTE SUB-FAMILY A MEMBER 2"/>
    <property type="match status" value="1"/>
</dbReference>
<dbReference type="Pfam" id="PF12698">
    <property type="entry name" value="ABC2_membrane_3"/>
    <property type="match status" value="1"/>
</dbReference>
<dbReference type="InterPro" id="IPR013525">
    <property type="entry name" value="ABC2_TM"/>
</dbReference>
<organism evidence="10 11">
    <name type="scientific">Trichomonas vaginalis (strain ATCC PRA-98 / G3)</name>
    <dbReference type="NCBI Taxonomy" id="412133"/>
    <lineage>
        <taxon>Eukaryota</taxon>
        <taxon>Metamonada</taxon>
        <taxon>Parabasalia</taxon>
        <taxon>Trichomonadida</taxon>
        <taxon>Trichomonadidae</taxon>
        <taxon>Trichomonas</taxon>
    </lineage>
</organism>
<dbReference type="OMA" id="ETSYWIV"/>
<dbReference type="GO" id="GO:0016020">
    <property type="term" value="C:membrane"/>
    <property type="evidence" value="ECO:0007669"/>
    <property type="project" value="UniProtKB-SubCell"/>
</dbReference>
<dbReference type="GO" id="GO:0005319">
    <property type="term" value="F:lipid transporter activity"/>
    <property type="evidence" value="ECO:0000318"/>
    <property type="project" value="GO_Central"/>
</dbReference>
<reference evidence="10" key="2">
    <citation type="journal article" date="2007" name="Science">
        <title>Draft genome sequence of the sexually transmitted pathogen Trichomonas vaginalis.</title>
        <authorList>
            <person name="Carlton J.M."/>
            <person name="Hirt R.P."/>
            <person name="Silva J.C."/>
            <person name="Delcher A.L."/>
            <person name="Schatz M."/>
            <person name="Zhao Q."/>
            <person name="Wortman J.R."/>
            <person name="Bidwell S.L."/>
            <person name="Alsmark U.C.M."/>
            <person name="Besteiro S."/>
            <person name="Sicheritz-Ponten T."/>
            <person name="Noel C.J."/>
            <person name="Dacks J.B."/>
            <person name="Foster P.G."/>
            <person name="Simillion C."/>
            <person name="Van de Peer Y."/>
            <person name="Miranda-Saavedra D."/>
            <person name="Barton G.J."/>
            <person name="Westrop G.D."/>
            <person name="Mueller S."/>
            <person name="Dessi D."/>
            <person name="Fiori P.L."/>
            <person name="Ren Q."/>
            <person name="Paulsen I."/>
            <person name="Zhang H."/>
            <person name="Bastida-Corcuera F.D."/>
            <person name="Simoes-Barbosa A."/>
            <person name="Brown M.T."/>
            <person name="Hayes R.D."/>
            <person name="Mukherjee M."/>
            <person name="Okumura C.Y."/>
            <person name="Schneider R."/>
            <person name="Smith A.J."/>
            <person name="Vanacova S."/>
            <person name="Villalvazo M."/>
            <person name="Haas B.J."/>
            <person name="Pertea M."/>
            <person name="Feldblyum T.V."/>
            <person name="Utterback T.R."/>
            <person name="Shu C.L."/>
            <person name="Osoegawa K."/>
            <person name="de Jong P.J."/>
            <person name="Hrdy I."/>
            <person name="Horvathova L."/>
            <person name="Zubacova Z."/>
            <person name="Dolezal P."/>
            <person name="Malik S.B."/>
            <person name="Logsdon J.M. Jr."/>
            <person name="Henze K."/>
            <person name="Gupta A."/>
            <person name="Wang C.C."/>
            <person name="Dunne R.L."/>
            <person name="Upcroft J.A."/>
            <person name="Upcroft P."/>
            <person name="White O."/>
            <person name="Salzberg S.L."/>
            <person name="Tang P."/>
            <person name="Chiu C.-H."/>
            <person name="Lee Y.-S."/>
            <person name="Embley T.M."/>
            <person name="Coombs G.H."/>
            <person name="Mottram J.C."/>
            <person name="Tachezy J."/>
            <person name="Fraser-Liggett C.M."/>
            <person name="Johnson P.J."/>
        </authorList>
    </citation>
    <scope>NUCLEOTIDE SEQUENCE [LARGE SCALE GENOMIC DNA]</scope>
    <source>
        <strain evidence="10">G3</strain>
    </source>
</reference>
<dbReference type="KEGG" id="tva:4755822"/>
<keyword evidence="3 7" id="KW-0812">Transmembrane</keyword>
<keyword evidence="2" id="KW-0813">Transport</keyword>
<dbReference type="GO" id="GO:0005524">
    <property type="term" value="F:ATP binding"/>
    <property type="evidence" value="ECO:0007669"/>
    <property type="project" value="InterPro"/>
</dbReference>
<dbReference type="Gene3D" id="3.40.50.300">
    <property type="entry name" value="P-loop containing nucleotide triphosphate hydrolases"/>
    <property type="match status" value="1"/>
</dbReference>
<feature type="domain" description="ABC-2 type transporter transmembrane" evidence="9">
    <location>
        <begin position="22"/>
        <end position="281"/>
    </location>
</feature>
<evidence type="ECO:0000259" key="9">
    <source>
        <dbReference type="Pfam" id="PF12698"/>
    </source>
</evidence>